<dbReference type="PANTHER" id="PTHR22572">
    <property type="entry name" value="SUGAR-1-PHOSPHATE GUANYL TRANSFERASE"/>
    <property type="match status" value="1"/>
</dbReference>
<evidence type="ECO:0000313" key="3">
    <source>
        <dbReference type="EMBL" id="RXF71622.1"/>
    </source>
</evidence>
<comment type="caution">
    <text evidence="3">The sequence shown here is derived from an EMBL/GenBank/DDBJ whole genome shotgun (WGS) entry which is preliminary data.</text>
</comment>
<proteinExistence type="predicted"/>
<name>A0A4V1KIR6_9SPHI</name>
<evidence type="ECO:0000313" key="4">
    <source>
        <dbReference type="Proteomes" id="UP000290848"/>
    </source>
</evidence>
<dbReference type="Pfam" id="PF00483">
    <property type="entry name" value="NTP_transferase"/>
    <property type="match status" value="1"/>
</dbReference>
<protein>
    <submittedName>
        <fullName evidence="3">CBS domain-containing protein</fullName>
    </submittedName>
</protein>
<reference evidence="3 4" key="1">
    <citation type="submission" date="2018-12" db="EMBL/GenBank/DDBJ databases">
        <title>The Draft Genome Sequence of the Soil Bacterium Pedobacter tournemirensis R1.</title>
        <authorList>
            <person name="He J."/>
        </authorList>
    </citation>
    <scope>NUCLEOTIDE SEQUENCE [LARGE SCALE GENOMIC DNA]</scope>
    <source>
        <strain evidence="3 4">R1</strain>
    </source>
</reference>
<dbReference type="Proteomes" id="UP000290848">
    <property type="component" value="Unassembled WGS sequence"/>
</dbReference>
<dbReference type="CDD" id="cd06426">
    <property type="entry name" value="NTP_transferase_like_2"/>
    <property type="match status" value="1"/>
</dbReference>
<sequence>MEEFERLLINNDTTLREALRQIDQLAIIDVDLFVTDSGVLIGSLSEGDIRRALLSGASIDAPLENAVNRNFTYFSTNRPGPAELMQCRARKIRYVPVLDSDRRITDIIDAETYKRMLPLEAVIMAGGRGERLRPLTDNCPKPLLKVGDKAIIEHNIDRLVSHGVKNIHISINYLGEMLKEHFGDGASKKININYVEEDKPLGTIGSITKIETFSEDTILVMNSDLLTDIDIADFYDEFISSGADMAVAASPYNIDIPYAVLEVNSENEVLSLKEKPRYTYFSNAGIYLIRQSVINLIPFNERYDMPSLMEELIKEDKKILTYPIRGYWLDIGRIEDYTKAQQDIRHLKL</sequence>
<organism evidence="3 4">
    <name type="scientific">Arcticibacter tournemirensis</name>
    <dbReference type="NCBI Taxonomy" id="699437"/>
    <lineage>
        <taxon>Bacteria</taxon>
        <taxon>Pseudomonadati</taxon>
        <taxon>Bacteroidota</taxon>
        <taxon>Sphingobacteriia</taxon>
        <taxon>Sphingobacteriales</taxon>
        <taxon>Sphingobacteriaceae</taxon>
        <taxon>Arcticibacter</taxon>
    </lineage>
</organism>
<feature type="domain" description="CBS" evidence="2">
    <location>
        <begin position="9"/>
        <end position="54"/>
    </location>
</feature>
<evidence type="ECO:0000259" key="2">
    <source>
        <dbReference type="Pfam" id="PF00571"/>
    </source>
</evidence>
<dbReference type="EMBL" id="RXOC01000002">
    <property type="protein sequence ID" value="RXF71622.1"/>
    <property type="molecule type" value="Genomic_DNA"/>
</dbReference>
<feature type="domain" description="Nucleotidyl transferase" evidence="1">
    <location>
        <begin position="121"/>
        <end position="344"/>
    </location>
</feature>
<dbReference type="InterPro" id="IPR029044">
    <property type="entry name" value="Nucleotide-diphossugar_trans"/>
</dbReference>
<evidence type="ECO:0000259" key="1">
    <source>
        <dbReference type="Pfam" id="PF00483"/>
    </source>
</evidence>
<gene>
    <name evidence="3" type="ORF">EKH83_02740</name>
</gene>
<dbReference type="Gene3D" id="3.90.550.10">
    <property type="entry name" value="Spore Coat Polysaccharide Biosynthesis Protein SpsA, Chain A"/>
    <property type="match status" value="1"/>
</dbReference>
<accession>A0A4V1KIR6</accession>
<dbReference type="RefSeq" id="WP_128767868.1">
    <property type="nucleotide sequence ID" value="NZ_RXOC01000002.1"/>
</dbReference>
<dbReference type="InterPro" id="IPR000644">
    <property type="entry name" value="CBS_dom"/>
</dbReference>
<dbReference type="InterPro" id="IPR046342">
    <property type="entry name" value="CBS_dom_sf"/>
</dbReference>
<dbReference type="SUPFAM" id="SSF53448">
    <property type="entry name" value="Nucleotide-diphospho-sugar transferases"/>
    <property type="match status" value="1"/>
</dbReference>
<dbReference type="SUPFAM" id="SSF54631">
    <property type="entry name" value="CBS-domain pair"/>
    <property type="match status" value="1"/>
</dbReference>
<dbReference type="InterPro" id="IPR050486">
    <property type="entry name" value="Mannose-1P_guanyltransferase"/>
</dbReference>
<dbReference type="Pfam" id="PF00571">
    <property type="entry name" value="CBS"/>
    <property type="match status" value="1"/>
</dbReference>
<dbReference type="InterPro" id="IPR005835">
    <property type="entry name" value="NTP_transferase_dom"/>
</dbReference>
<dbReference type="Gene3D" id="3.10.580.10">
    <property type="entry name" value="CBS-domain"/>
    <property type="match status" value="1"/>
</dbReference>
<dbReference type="AlphaFoldDB" id="A0A4V1KIR6"/>